<sequence length="444" mass="49495">MCSQKLATELRRDIAELQGKSEALKNLKFKRERLQEQLAAESAANTATARAMKLRAERAEKQRLMSIASKTPSVSSEGAAASLSTNSSPSGQNRRPRLKSMLRKRALRRRASIPGVTSKVAETQAERKAEEIDELPNLDVAGVFDDDEACTLPKPIFVVSDCTGESASNTVRAALGQFEQCTNMSLPTNMSIHRFIDTEKQVHQVIYEASQENALVVYTLADPLTQHAMKSAARFHQVQAVDLWGSLLVEMESHLQMVRSGVPLAKRSSANKTLSRDYFRMIEAVEYTRKQDDGAMPQHWGDADILLLGVSRTGKTPLSIYLGQRGFKVANLPLVPINDKLHIPKQLYEIDQMRIVGLLIDPDILRAMRSTRMEAMGVGAERSNTGAYSSRLQCRREVQLAKDLYQTNATWPVLDVTHRAVEESAARILQIMAERGRYIPTSME</sequence>
<name>A0AAE0BTL2_9CHLO</name>
<evidence type="ECO:0000313" key="8">
    <source>
        <dbReference type="Proteomes" id="UP001190700"/>
    </source>
</evidence>
<dbReference type="PANTHER" id="PTHR31756">
    <property type="entry name" value="PYRUVATE, PHOSPHATE DIKINASE REGULATORY PROTEIN 1, CHLOROPLASTIC"/>
    <property type="match status" value="1"/>
</dbReference>
<keyword evidence="4" id="KW-0418">Kinase</keyword>
<dbReference type="InterPro" id="IPR005177">
    <property type="entry name" value="Kinase-pyrophosphorylase"/>
</dbReference>
<keyword evidence="2" id="KW-0808">Transferase</keyword>
<dbReference type="GO" id="GO:0004674">
    <property type="term" value="F:protein serine/threonine kinase activity"/>
    <property type="evidence" value="ECO:0007669"/>
    <property type="project" value="UniProtKB-KW"/>
</dbReference>
<proteinExistence type="predicted"/>
<keyword evidence="1" id="KW-0723">Serine/threonine-protein kinase</keyword>
<organism evidence="7 8">
    <name type="scientific">Cymbomonas tetramitiformis</name>
    <dbReference type="NCBI Taxonomy" id="36881"/>
    <lineage>
        <taxon>Eukaryota</taxon>
        <taxon>Viridiplantae</taxon>
        <taxon>Chlorophyta</taxon>
        <taxon>Pyramimonadophyceae</taxon>
        <taxon>Pyramimonadales</taxon>
        <taxon>Pyramimonadaceae</taxon>
        <taxon>Cymbomonas</taxon>
    </lineage>
</organism>
<dbReference type="Proteomes" id="UP001190700">
    <property type="component" value="Unassembled WGS sequence"/>
</dbReference>
<evidence type="ECO:0000256" key="4">
    <source>
        <dbReference type="ARBA" id="ARBA00022777"/>
    </source>
</evidence>
<evidence type="ECO:0000256" key="1">
    <source>
        <dbReference type="ARBA" id="ARBA00022527"/>
    </source>
</evidence>
<evidence type="ECO:0000256" key="3">
    <source>
        <dbReference type="ARBA" id="ARBA00022741"/>
    </source>
</evidence>
<feature type="region of interest" description="Disordered" evidence="6">
    <location>
        <begin position="66"/>
        <end position="97"/>
    </location>
</feature>
<protein>
    <submittedName>
        <fullName evidence="7">Uncharacterized protein</fullName>
    </submittedName>
</protein>
<dbReference type="Pfam" id="PF03618">
    <property type="entry name" value="Kinase-PPPase"/>
    <property type="match status" value="1"/>
</dbReference>
<evidence type="ECO:0000256" key="6">
    <source>
        <dbReference type="SAM" id="MobiDB-lite"/>
    </source>
</evidence>
<dbReference type="PANTHER" id="PTHR31756:SF3">
    <property type="entry name" value="PYRUVATE, PHOSPHATE DIKINASE REGULATORY PROTEIN 1, CHLOROPLASTIC"/>
    <property type="match status" value="1"/>
</dbReference>
<dbReference type="EMBL" id="LGRX02033353">
    <property type="protein sequence ID" value="KAK3241625.1"/>
    <property type="molecule type" value="Genomic_DNA"/>
</dbReference>
<evidence type="ECO:0000313" key="7">
    <source>
        <dbReference type="EMBL" id="KAK3241625.1"/>
    </source>
</evidence>
<reference evidence="7 8" key="1">
    <citation type="journal article" date="2015" name="Genome Biol. Evol.">
        <title>Comparative Genomics of a Bacterivorous Green Alga Reveals Evolutionary Causalities and Consequences of Phago-Mixotrophic Mode of Nutrition.</title>
        <authorList>
            <person name="Burns J.A."/>
            <person name="Paasch A."/>
            <person name="Narechania A."/>
            <person name="Kim E."/>
        </authorList>
    </citation>
    <scope>NUCLEOTIDE SEQUENCE [LARGE SCALE GENOMIC DNA]</scope>
    <source>
        <strain evidence="7 8">PLY_AMNH</strain>
    </source>
</reference>
<comment type="caution">
    <text evidence="7">The sequence shown here is derived from an EMBL/GenBank/DDBJ whole genome shotgun (WGS) entry which is preliminary data.</text>
</comment>
<dbReference type="NCBIfam" id="NF003742">
    <property type="entry name" value="PRK05339.1"/>
    <property type="match status" value="1"/>
</dbReference>
<keyword evidence="5" id="KW-0175">Coiled coil</keyword>
<dbReference type="AlphaFoldDB" id="A0AAE0BTL2"/>
<feature type="compositionally biased region" description="Polar residues" evidence="6">
    <location>
        <begin position="68"/>
        <end position="93"/>
    </location>
</feature>
<dbReference type="GO" id="GO:0005524">
    <property type="term" value="F:ATP binding"/>
    <property type="evidence" value="ECO:0007669"/>
    <property type="project" value="InterPro"/>
</dbReference>
<evidence type="ECO:0000256" key="5">
    <source>
        <dbReference type="SAM" id="Coils"/>
    </source>
</evidence>
<keyword evidence="8" id="KW-1185">Reference proteome</keyword>
<evidence type="ECO:0000256" key="2">
    <source>
        <dbReference type="ARBA" id="ARBA00022679"/>
    </source>
</evidence>
<accession>A0AAE0BTL2</accession>
<keyword evidence="3" id="KW-0547">Nucleotide-binding</keyword>
<gene>
    <name evidence="7" type="ORF">CYMTET_48624</name>
</gene>
<feature type="coiled-coil region" evidence="5">
    <location>
        <begin position="7"/>
        <end position="44"/>
    </location>
</feature>